<comment type="domain">
    <text evidence="12">Has 2 endonuclease domains. The discontinuous RuvC-like domain cleaves the target DNA noncomplementary to crRNA while the HNH nuclease domain cleaves the target DNA complementary to crRNA.</text>
</comment>
<dbReference type="NCBIfam" id="TIGR01865">
    <property type="entry name" value="cas_Csn1"/>
    <property type="match status" value="1"/>
</dbReference>
<evidence type="ECO:0000256" key="4">
    <source>
        <dbReference type="ARBA" id="ARBA00022759"/>
    </source>
</evidence>
<keyword evidence="16" id="KW-1185">Reference proteome</keyword>
<dbReference type="RefSeq" id="WP_110263661.1">
    <property type="nucleotide sequence ID" value="NZ_CAWNXA010000001.1"/>
</dbReference>
<keyword evidence="2 12" id="KW-0540">Nuclease</keyword>
<evidence type="ECO:0000256" key="5">
    <source>
        <dbReference type="ARBA" id="ARBA00022801"/>
    </source>
</evidence>
<keyword evidence="10" id="KW-0464">Manganese</keyword>
<evidence type="ECO:0000256" key="7">
    <source>
        <dbReference type="ARBA" id="ARBA00022884"/>
    </source>
</evidence>
<dbReference type="PROSITE" id="PS51749">
    <property type="entry name" value="HNH_CAS9"/>
    <property type="match status" value="1"/>
</dbReference>
<dbReference type="Proteomes" id="UP000248330">
    <property type="component" value="Unassembled WGS sequence"/>
</dbReference>
<comment type="cofactor">
    <cofactor evidence="1 12">
        <name>Mg(2+)</name>
        <dbReference type="ChEBI" id="CHEBI:18420"/>
    </cofactor>
</comment>
<evidence type="ECO:0000256" key="6">
    <source>
        <dbReference type="ARBA" id="ARBA00022842"/>
    </source>
</evidence>
<protein>
    <recommendedName>
        <fullName evidence="12">CRISPR-associated endonuclease Cas9</fullName>
        <ecNumber evidence="12">3.1.-.-</ecNumber>
    </recommendedName>
</protein>
<accession>A0A318EL31</accession>
<evidence type="ECO:0000256" key="9">
    <source>
        <dbReference type="ARBA" id="ARBA00023125"/>
    </source>
</evidence>
<reference evidence="15 16" key="1">
    <citation type="submission" date="2018-04" db="EMBL/GenBank/DDBJ databases">
        <title>Genomic Encyclopedia of Type Strains, Phase IV (KMG-IV): sequencing the most valuable type-strain genomes for metagenomic binning, comparative biology and taxonomic classification.</title>
        <authorList>
            <person name="Goeker M."/>
        </authorList>
    </citation>
    <scope>NUCLEOTIDE SEQUENCE [LARGE SCALE GENOMIC DNA]</scope>
    <source>
        <strain evidence="15 16">DSM 104150</strain>
    </source>
</reference>
<dbReference type="Gene3D" id="3.30.420.10">
    <property type="entry name" value="Ribonuclease H-like superfamily/Ribonuclease H"/>
    <property type="match status" value="3"/>
</dbReference>
<dbReference type="InterPro" id="IPR028629">
    <property type="entry name" value="Cas9"/>
</dbReference>
<dbReference type="InterPro" id="IPR036397">
    <property type="entry name" value="RNaseH_sf"/>
</dbReference>
<dbReference type="GO" id="GO:0003723">
    <property type="term" value="F:RNA binding"/>
    <property type="evidence" value="ECO:0007669"/>
    <property type="project" value="UniProtKB-UniRule"/>
</dbReference>
<evidence type="ECO:0000313" key="16">
    <source>
        <dbReference type="Proteomes" id="UP000248330"/>
    </source>
</evidence>
<feature type="region of interest" description="Disordered" evidence="13">
    <location>
        <begin position="536"/>
        <end position="563"/>
    </location>
</feature>
<keyword evidence="6 12" id="KW-0460">Magnesium</keyword>
<comment type="similarity">
    <text evidence="12">Belongs to the CRISPR-associated Cas9 family.</text>
</comment>
<evidence type="ECO:0000313" key="15">
    <source>
        <dbReference type="EMBL" id="PXV71554.1"/>
    </source>
</evidence>
<feature type="binding site" evidence="12">
    <location>
        <position position="13"/>
    </location>
    <ligand>
        <name>Mg(2+)</name>
        <dbReference type="ChEBI" id="CHEBI:18420"/>
        <label>1</label>
    </ligand>
</feature>
<dbReference type="OrthoDB" id="9777169at2"/>
<dbReference type="GO" id="GO:0004519">
    <property type="term" value="F:endonuclease activity"/>
    <property type="evidence" value="ECO:0007669"/>
    <property type="project" value="UniProtKB-UniRule"/>
</dbReference>
<feature type="binding site" evidence="12">
    <location>
        <position position="531"/>
    </location>
    <ligand>
        <name>Mg(2+)</name>
        <dbReference type="ChEBI" id="CHEBI:18420"/>
        <label>2</label>
    </ligand>
</feature>
<feature type="binding site" evidence="12">
    <location>
        <position position="531"/>
    </location>
    <ligand>
        <name>Mg(2+)</name>
        <dbReference type="ChEBI" id="CHEBI:18420"/>
        <label>1</label>
    </ligand>
</feature>
<feature type="binding site" evidence="12">
    <location>
        <position position="527"/>
    </location>
    <ligand>
        <name>Mg(2+)</name>
        <dbReference type="ChEBI" id="CHEBI:18420"/>
        <label>1</label>
    </ligand>
</feature>
<evidence type="ECO:0000256" key="11">
    <source>
        <dbReference type="ARBA" id="ARBA00046380"/>
    </source>
</evidence>
<evidence type="ECO:0000259" key="14">
    <source>
        <dbReference type="PROSITE" id="PS51749"/>
    </source>
</evidence>
<comment type="function">
    <text evidence="12">CRISPR (clustered regularly interspaced short palindromic repeat) is an adaptive immune system that provides protection against mobile genetic elements (viruses, transposable elements and conjugative plasmids). CRISPR clusters contain spacers, sequences complementary to antecedent mobile elements, and target invading nucleic acids. CRISPR clusters are transcribed and processed into CRISPR RNA (crRNA). In type II CRISPR systems correct processing of pre-crRNA requires a trans-encoded small RNA (tracrRNA), endogenous ribonuclease 3 (rnc) and this protein. The tracrRNA serves as a guide for ribonuclease 3-aided processing of pre-crRNA. Subsequently Cas9/crRNA/tracrRNA endonucleolytically cleaves linear or circular dsDNA target complementary to the spacer; Cas9 is inactive in the absence of the 2 guide RNAs (gRNA). Cas9 recognizes the protospacer adjacent motif (PAM) in the CRISPR repeat sequences to help distinguish self versus nonself, as targets within the bacterial CRISPR locus do not have PAMs. PAM recognition is also required for catalytic activity.</text>
</comment>
<feature type="domain" description="HNH Cas9-type" evidence="14">
    <location>
        <begin position="535"/>
        <end position="695"/>
    </location>
</feature>
<comment type="subunit">
    <text evidence="11 12">Monomer. Binds crRNA and tracrRNA.</text>
</comment>
<keyword evidence="9 12" id="KW-0238">DNA-binding</keyword>
<dbReference type="InterPro" id="IPR041383">
    <property type="entry name" value="RuvC_III"/>
</dbReference>
<dbReference type="GO" id="GO:0046872">
    <property type="term" value="F:metal ion binding"/>
    <property type="evidence" value="ECO:0007669"/>
    <property type="project" value="UniProtKB-UniRule"/>
</dbReference>
<dbReference type="GO" id="GO:0003677">
    <property type="term" value="F:DNA binding"/>
    <property type="evidence" value="ECO:0007669"/>
    <property type="project" value="UniProtKB-UniRule"/>
</dbReference>
<comment type="caution">
    <text evidence="15">The sequence shown here is derived from an EMBL/GenBank/DDBJ whole genome shotgun (WGS) entry which is preliminary data.</text>
</comment>
<evidence type="ECO:0000256" key="13">
    <source>
        <dbReference type="SAM" id="MobiDB-lite"/>
    </source>
</evidence>
<dbReference type="HAMAP" id="MF_01480">
    <property type="entry name" value="Cas9"/>
    <property type="match status" value="1"/>
</dbReference>
<dbReference type="Pfam" id="PF13395">
    <property type="entry name" value="HNH_4"/>
    <property type="match status" value="1"/>
</dbReference>
<gene>
    <name evidence="12" type="primary">cas9</name>
    <name evidence="15" type="ORF">C8D93_101606</name>
</gene>
<proteinExistence type="inferred from homology"/>
<dbReference type="GO" id="GO:0051607">
    <property type="term" value="P:defense response to virus"/>
    <property type="evidence" value="ECO:0007669"/>
    <property type="project" value="UniProtKB-UniRule"/>
</dbReference>
<evidence type="ECO:0000256" key="3">
    <source>
        <dbReference type="ARBA" id="ARBA00022723"/>
    </source>
</evidence>
<dbReference type="AlphaFoldDB" id="A0A318EL31"/>
<dbReference type="EMBL" id="QICN01000001">
    <property type="protein sequence ID" value="PXV71554.1"/>
    <property type="molecule type" value="Genomic_DNA"/>
</dbReference>
<feature type="binding site" evidence="12">
    <location>
        <position position="753"/>
    </location>
    <ligand>
        <name>Mg(2+)</name>
        <dbReference type="ChEBI" id="CHEBI:18420"/>
        <label>2</label>
    </ligand>
</feature>
<feature type="active site" description="For RuvC-like nuclease domain" evidence="12">
    <location>
        <position position="13"/>
    </location>
</feature>
<evidence type="ECO:0000256" key="2">
    <source>
        <dbReference type="ARBA" id="ARBA00022722"/>
    </source>
</evidence>
<evidence type="ECO:0000256" key="1">
    <source>
        <dbReference type="ARBA" id="ARBA00001946"/>
    </source>
</evidence>
<feature type="active site" description="Proton acceptor for HNH nuclease domain" evidence="12">
    <location>
        <position position="612"/>
    </location>
</feature>
<dbReference type="GO" id="GO:0016787">
    <property type="term" value="F:hydrolase activity"/>
    <property type="evidence" value="ECO:0007669"/>
    <property type="project" value="UniProtKB-KW"/>
</dbReference>
<evidence type="ECO:0000256" key="12">
    <source>
        <dbReference type="HAMAP-Rule" id="MF_01480"/>
    </source>
</evidence>
<dbReference type="EC" id="3.1.-.-" evidence="12"/>
<sequence length="1065" mass="120378">MRKKAVRYRLGLDLGSNSLGWCIVQINEADEPVGLVRLGVRLFRDGRNPKDKASLAVARRMARGMRRRRDRWLKRQKRFMAALIQHGLMPADADTRRALAAIDPYALRKRGLSEALTPHELGRALFHLNQRRGFRSNRKVDKADEKESGKIKSALKEVRDRLAAQGARTVGEWLADRHAQRQPVRARLRGQGAKAAYELYVGRDMIADEFDALWSAQVGFNPSALTSAARDELRDILLHQRPLRPVRPGRCTLEPDDERAPLALPSAQRFRILQELNHLRYETGVGEERALTLEQRDLFTRLLEGQTGPGKRDKADARGQLSFDTMRRMMGLPDTVKFSIESDKREGLKGNATSLAMAKADRFGVAWHQLSLAQQDAVVELLLEEERETAIVEWLMKLHGLNEAAALRAANTGLADSHSNLGRKALAKVLPHLAANVVTYDKAVLAAGYASHSQLHTGEYFGHSALPYYGRILQSAVGFGSGNPEDSEEKQCGRIANPTVHIGLNQLRRLVNAVIERYGPPTQIALEVTRELKQSRDQRERIQKEQAENQKQRDADREELQRHGLRDTGENLLRLKLWRELNIRDPLDRRCPYTGRQIGREKLFSEEVEVEHILPFARTLDDSIANKTLAYREANRYKKNSTPFEAFGQSLHGFDWQAIQDRAANMPSNKKWRFADRAMEQFETRHGGDFLARHLTDTAYLSRTAKAYLSYVCHPNDVWVTPGRLTALLRGKWGLNQLLSDSGKKNRTDHRHHALDAATIAVTDRSLLQKVATLSGQERLEREKDRILVPYPWEGFRDALEQALPRIVVSYKPDHGYQAGLHNDTAYGFAEPYEPGRPSQVVHRVPLLSLTKPTDLDDIRDRALRERIKAAVAGTEGKEFAAKLAAFVEQTGISRVRVAETLTVIPMGRGGSHPGRGSEARGAPYKAYKGDGNYCVEIYRDENGRWRDHIVTSFEAAQIARRDPARLRHKTLAQNGMSLVMRLCADDFVAVGSETYRRIYRVAQMTAGKIILAEHHEGGDLRNRDRDKDDSFKYLVRAASALKDAEARRVFVTELGYVLDPGFKP</sequence>
<evidence type="ECO:0000256" key="8">
    <source>
        <dbReference type="ARBA" id="ARBA00023118"/>
    </source>
</evidence>
<feature type="binding site" evidence="12">
    <location>
        <position position="13"/>
    </location>
    <ligand>
        <name>Mg(2+)</name>
        <dbReference type="ChEBI" id="CHEBI:18420"/>
        <label>2</label>
    </ligand>
</feature>
<dbReference type="InterPro" id="IPR033114">
    <property type="entry name" value="HNH_CAS9"/>
</dbReference>
<evidence type="ECO:0000256" key="10">
    <source>
        <dbReference type="ARBA" id="ARBA00023211"/>
    </source>
</evidence>
<dbReference type="Pfam" id="PF18541">
    <property type="entry name" value="RuvC_III"/>
    <property type="match status" value="1"/>
</dbReference>
<keyword evidence="7 12" id="KW-0694">RNA-binding</keyword>
<dbReference type="GO" id="GO:0043571">
    <property type="term" value="P:maintenance of CRISPR repeat elements"/>
    <property type="evidence" value="ECO:0007669"/>
    <property type="project" value="UniProtKB-UniRule"/>
</dbReference>
<dbReference type="Pfam" id="PF18470">
    <property type="entry name" value="Cas9_a"/>
    <property type="match status" value="1"/>
</dbReference>
<keyword evidence="5 12" id="KW-0378">Hydrolase</keyword>
<keyword evidence="3 12" id="KW-0479">Metal-binding</keyword>
<dbReference type="InterPro" id="IPR003615">
    <property type="entry name" value="HNH_nuc"/>
</dbReference>
<name>A0A318EL31_9GAMM</name>
<organism evidence="15 16">
    <name type="scientific">Sinimarinibacterium flocculans</name>
    <dbReference type="NCBI Taxonomy" id="985250"/>
    <lineage>
        <taxon>Bacteria</taxon>
        <taxon>Pseudomonadati</taxon>
        <taxon>Pseudomonadota</taxon>
        <taxon>Gammaproteobacteria</taxon>
        <taxon>Nevskiales</taxon>
        <taxon>Nevskiaceae</taxon>
        <taxon>Sinimarinibacterium</taxon>
    </lineage>
</organism>
<keyword evidence="8 12" id="KW-0051">Antiviral defense</keyword>
<keyword evidence="4 12" id="KW-0255">Endonuclease</keyword>
<dbReference type="InterPro" id="IPR040619">
    <property type="entry name" value="Cas9_alpha-helical_lobe"/>
</dbReference>